<dbReference type="Pfam" id="PF13175">
    <property type="entry name" value="AAA_15"/>
    <property type="match status" value="1"/>
</dbReference>
<comment type="caution">
    <text evidence="3">The sequence shown here is derived from an EMBL/GenBank/DDBJ whole genome shotgun (WGS) entry which is preliminary data.</text>
</comment>
<organism evidence="3 4">
    <name type="scientific">Chitinivorax tropicus</name>
    <dbReference type="NCBI Taxonomy" id="714531"/>
    <lineage>
        <taxon>Bacteria</taxon>
        <taxon>Pseudomonadati</taxon>
        <taxon>Pseudomonadota</taxon>
        <taxon>Betaproteobacteria</taxon>
        <taxon>Chitinivorax</taxon>
    </lineage>
</organism>
<keyword evidence="4" id="KW-1185">Reference proteome</keyword>
<evidence type="ECO:0000313" key="4">
    <source>
        <dbReference type="Proteomes" id="UP000575898"/>
    </source>
</evidence>
<dbReference type="SUPFAM" id="SSF52540">
    <property type="entry name" value="P-loop containing nucleoside triphosphate hydrolases"/>
    <property type="match status" value="1"/>
</dbReference>
<dbReference type="InterPro" id="IPR051396">
    <property type="entry name" value="Bact_Antivir_Def_Nuclease"/>
</dbReference>
<dbReference type="PANTHER" id="PTHR43581:SF4">
    <property type="entry name" value="ATP_GTP PHOSPHATASE"/>
    <property type="match status" value="1"/>
</dbReference>
<dbReference type="Proteomes" id="UP000575898">
    <property type="component" value="Unassembled WGS sequence"/>
</dbReference>
<dbReference type="Pfam" id="PF20469">
    <property type="entry name" value="OLD-like_TOPRIM"/>
    <property type="match status" value="1"/>
</dbReference>
<proteinExistence type="predicted"/>
<sequence>MRIKKVQVKNFRLLKNTELCLDEHMTLIVGRNNSGKTSLAELFRRLLSEKAAGFSLEDFSLAAHSGFWDALQMVRQKRKDTDVRTALPSIEVTLTVGYDKAAASFGPLSDFIVDLDPDCEEACVDICYQLGDGKLKVFLGEIEVDNEADEALQKAILLQKMKELVPKHYSCKVFARDPNDPTNERPLEWAKLRELIQGDLVSAQRGIDDITHKENDSLSRILSALFESAGQENSREADQQTVNTLKEGVKNVQESIDKSFNGQLTNLLPALNLFGYRFPDPNIQTETSLDVGLLLRNHTKIRYAGANGISLPEAYNGLGTRNLIYILLKLFEAFKSFKARGSEPGMHLMFIEEPEAHLHPQMQEVFVSKLEVIAKLFADRYGDGQPWPVQFVVTTHSSHMANKAEFNSIRYFLAMPDSDVAGSSRTKVKDLKLNFGDRENKDNEFLHQYMTLTRCDLLFADKVILIEGTSERLLLPVMIGKVDAVLADAEKLESQYISVLEVGGAYSHIFFRLLDFLELPALIITDLDSVDAASEACVVSKGAGTSNASIKAWFDVGAISPQELLEKIEADKIKGVRRIAYQVPEPGGPACGRSLEGAFMLANAAKFSLNAADLEKSAWDKAAKAKKSEFALKHAIRDTDWAVPHYIREGLIWLAKTTTEASGSKAGQAAVQAVEAGSHGN</sequence>
<dbReference type="GO" id="GO:0004519">
    <property type="term" value="F:endonuclease activity"/>
    <property type="evidence" value="ECO:0007669"/>
    <property type="project" value="UniProtKB-KW"/>
</dbReference>
<reference evidence="3 4" key="1">
    <citation type="submission" date="2020-08" db="EMBL/GenBank/DDBJ databases">
        <title>Genomic Encyclopedia of Type Strains, Phase IV (KMG-IV): sequencing the most valuable type-strain genomes for metagenomic binning, comparative biology and taxonomic classification.</title>
        <authorList>
            <person name="Goeker M."/>
        </authorList>
    </citation>
    <scope>NUCLEOTIDE SEQUENCE [LARGE SCALE GENOMIC DNA]</scope>
    <source>
        <strain evidence="3 4">DSM 27165</strain>
    </source>
</reference>
<dbReference type="InterPro" id="IPR027417">
    <property type="entry name" value="P-loop_NTPase"/>
</dbReference>
<dbReference type="Gene3D" id="3.40.50.300">
    <property type="entry name" value="P-loop containing nucleotide triphosphate hydrolases"/>
    <property type="match status" value="1"/>
</dbReference>
<evidence type="ECO:0000259" key="2">
    <source>
        <dbReference type="Pfam" id="PF20469"/>
    </source>
</evidence>
<dbReference type="RefSeq" id="WP_184036788.1">
    <property type="nucleotide sequence ID" value="NZ_JACHHY010000006.1"/>
</dbReference>
<accession>A0A840MHE5</accession>
<name>A0A840MHE5_9PROT</name>
<protein>
    <submittedName>
        <fullName evidence="3">Putative ATP-dependent endonuclease of OLD family</fullName>
    </submittedName>
</protein>
<gene>
    <name evidence="3" type="ORF">HNQ59_001363</name>
</gene>
<feature type="domain" description="OLD protein-like TOPRIM" evidence="2">
    <location>
        <begin position="458"/>
        <end position="528"/>
    </location>
</feature>
<dbReference type="InterPro" id="IPR034139">
    <property type="entry name" value="TOPRIM_OLD"/>
</dbReference>
<feature type="domain" description="Endonuclease GajA/Old nuclease/RecF-like AAA" evidence="1">
    <location>
        <begin position="1"/>
        <end position="401"/>
    </location>
</feature>
<dbReference type="PANTHER" id="PTHR43581">
    <property type="entry name" value="ATP/GTP PHOSPHATASE"/>
    <property type="match status" value="1"/>
</dbReference>
<evidence type="ECO:0000259" key="1">
    <source>
        <dbReference type="Pfam" id="PF13175"/>
    </source>
</evidence>
<dbReference type="EMBL" id="JACHHY010000006">
    <property type="protein sequence ID" value="MBB5018078.1"/>
    <property type="molecule type" value="Genomic_DNA"/>
</dbReference>
<keyword evidence="3" id="KW-0378">Hydrolase</keyword>
<dbReference type="CDD" id="cd01026">
    <property type="entry name" value="TOPRIM_OLD"/>
    <property type="match status" value="1"/>
</dbReference>
<keyword evidence="3" id="KW-0540">Nuclease</keyword>
<dbReference type="AlphaFoldDB" id="A0A840MHE5"/>
<evidence type="ECO:0000313" key="3">
    <source>
        <dbReference type="EMBL" id="MBB5018078.1"/>
    </source>
</evidence>
<dbReference type="InterPro" id="IPR041685">
    <property type="entry name" value="AAA_GajA/Old/RecF-like"/>
</dbReference>
<keyword evidence="3" id="KW-0255">Endonuclease</keyword>